<dbReference type="SUPFAM" id="SSF54236">
    <property type="entry name" value="Ubiquitin-like"/>
    <property type="match status" value="1"/>
</dbReference>
<dbReference type="InterPro" id="IPR015506">
    <property type="entry name" value="Dsh/Dvl-rel"/>
</dbReference>
<feature type="region of interest" description="Disordered" evidence="6">
    <location>
        <begin position="1488"/>
        <end position="1535"/>
    </location>
</feature>
<feature type="compositionally biased region" description="Basic residues" evidence="6">
    <location>
        <begin position="1375"/>
        <end position="1386"/>
    </location>
</feature>
<keyword evidence="9" id="KW-1185">Reference proteome</keyword>
<dbReference type="Pfam" id="PF00307">
    <property type="entry name" value="CH"/>
    <property type="match status" value="1"/>
</dbReference>
<feature type="compositionally biased region" description="Polar residues" evidence="6">
    <location>
        <begin position="92"/>
        <end position="109"/>
    </location>
</feature>
<feature type="domain" description="DIX" evidence="8">
    <location>
        <begin position="1607"/>
        <end position="1689"/>
    </location>
</feature>
<feature type="compositionally biased region" description="Basic and acidic residues" evidence="6">
    <location>
        <begin position="1125"/>
        <end position="1136"/>
    </location>
</feature>
<evidence type="ECO:0000313" key="9">
    <source>
        <dbReference type="Proteomes" id="UP000694843"/>
    </source>
</evidence>
<dbReference type="Gene3D" id="2.40.240.130">
    <property type="match status" value="1"/>
</dbReference>
<dbReference type="OrthoDB" id="10007451at2759"/>
<feature type="compositionally biased region" description="Basic and acidic residues" evidence="6">
    <location>
        <begin position="795"/>
        <end position="804"/>
    </location>
</feature>
<feature type="compositionally biased region" description="Polar residues" evidence="6">
    <location>
        <begin position="885"/>
        <end position="898"/>
    </location>
</feature>
<dbReference type="PANTHER" id="PTHR10878">
    <property type="entry name" value="SEGMENT POLARITY PROTEIN DISHEVELLED"/>
    <property type="match status" value="1"/>
</dbReference>
<feature type="compositionally biased region" description="Polar residues" evidence="6">
    <location>
        <begin position="582"/>
        <end position="591"/>
    </location>
</feature>
<feature type="compositionally biased region" description="Polar residues" evidence="6">
    <location>
        <begin position="1193"/>
        <end position="1207"/>
    </location>
</feature>
<dbReference type="PROSITE" id="PS50841">
    <property type="entry name" value="DIX"/>
    <property type="match status" value="1"/>
</dbReference>
<feature type="compositionally biased region" description="Low complexity" evidence="6">
    <location>
        <begin position="1282"/>
        <end position="1294"/>
    </location>
</feature>
<feature type="compositionally biased region" description="Polar residues" evidence="6">
    <location>
        <begin position="962"/>
        <end position="972"/>
    </location>
</feature>
<dbReference type="GO" id="GO:0005829">
    <property type="term" value="C:cytosol"/>
    <property type="evidence" value="ECO:0007669"/>
    <property type="project" value="TreeGrafter"/>
</dbReference>
<feature type="compositionally biased region" description="Basic and acidic residues" evidence="6">
    <location>
        <begin position="942"/>
        <end position="961"/>
    </location>
</feature>
<dbReference type="Gene3D" id="1.10.418.10">
    <property type="entry name" value="Calponin-like domain"/>
    <property type="match status" value="1"/>
</dbReference>
<keyword evidence="3" id="KW-0963">Cytoplasm</keyword>
<feature type="compositionally biased region" description="Pro residues" evidence="6">
    <location>
        <begin position="283"/>
        <end position="297"/>
    </location>
</feature>
<feature type="region of interest" description="Disordered" evidence="6">
    <location>
        <begin position="1336"/>
        <end position="1463"/>
    </location>
</feature>
<dbReference type="Pfam" id="PF00778">
    <property type="entry name" value="DIX"/>
    <property type="match status" value="1"/>
</dbReference>
<evidence type="ECO:0000256" key="5">
    <source>
        <dbReference type="PROSITE-ProRule" id="PRU00069"/>
    </source>
</evidence>
<dbReference type="InterPro" id="IPR029071">
    <property type="entry name" value="Ubiquitin-like_domsf"/>
</dbReference>
<feature type="region of interest" description="Disordered" evidence="6">
    <location>
        <begin position="274"/>
        <end position="362"/>
    </location>
</feature>
<feature type="compositionally biased region" description="Basic and acidic residues" evidence="6">
    <location>
        <begin position="839"/>
        <end position="864"/>
    </location>
</feature>
<evidence type="ECO:0000259" key="7">
    <source>
        <dbReference type="PROSITE" id="PS50021"/>
    </source>
</evidence>
<dbReference type="Proteomes" id="UP000694843">
    <property type="component" value="Unplaced"/>
</dbReference>
<sequence>MFGSSFLALSASQYFEGSALTSRNSKGKMFKWMKTSKHKQDKQPSNSATNSPLPKRKNSKQFKLQQAKQREEGCQTDVEDENIINSSQNNNGSLKNGPSVQFSNKNGSLKNEEHSNGNVRNIPHSNCSVATDASLSTKTEELSNVGSQNTPVDFSSQANSDSGSEIYSTARNSGSIRRINNRAFQTEATNGNDSGYHEITGSLYSAPGSCAGKNTVNDERKEDARNDVNGSCSSDVIRSQEQDFRLNDNCNDGDFVRRSLRGLGGITSYEANASVGDVRPHPHGMPAPPNQPLPPLPYHQQHLTAPGTCTLPRRGLQRDNNAGKVRSPSNPPPTNRQPLPAHFRGQETSSRDRPPPYEHHMGYRDERQNHEYNIHNPHPDVRGRVYQAPPPPTYGYGSNMAINGSAYDPGAAKPVSSQQLARREEMFAHERINRFSQLSEKYRYEDNAYQPENFRPDNPSLLHIRSEQNLFVPLGRHGDGVSNGGGPPCQGKNNLIHQKNLDLSREVPRHNIDVASHSLWNVRDQDSGFDSMNSRVGESGPRSLNCPNVSHETNNFISTKSTEDLMLSSHLSNLALNSNCGPGTSGYSQSSPRKENVNIYNPSPTSMSQILPSDSIYPPSATNQSYNCQTESVTLCSMNKSGSPRKPFHQNGDMDNEIQHSRLQAARQGIHDEKVVERPFNFRSQLPSEENNVYNGSLSHERFENQRNGNFATDNMDIQLRCSGNASGRVQPITRNHSPEKIQEHSKQDTSVLFIRESNDSKQLLQHTRSFRSPDENEGTFRARQVILTRGMDAQIKREDDPKNDFQSSELHDNIVLSSRRQTFSGTSSGNFMPSSQRSKTEDGRGPPSQREFDDLIFSEEKTRNLGVDNSRQTNRLAEEDFHSNGLTVRDQPSQNRINAATTRGRLVGEDFSRPVAPVGNSRSFHPQGEKKWGESSQPGKMTERESVTREAFPQKDEKVQLRSQNEGCSDNVTPSASWMEWTQQLQAYIAWVNSQLRKKSLPLISDLRRDLQSGVVFADLIDILAGEKVAGIQREPGEFALQTMRDNIDRVLQFMAAKRIKMVQMTSKDVMEGNLKSIMRIILALAAHYKPQSVRCPSHSQKQTDQKNQNIQVGVGLGETASNDADRSAADEGKRTSGMPVSRVPVRQPHARMEKDQNGEMPLAPDKTPNLSALRRGIVGAGATDDPEGCTTPGTLRRQPSLSGSSGIPRPCSPVYENLPRRASSSRWAYDSLRASHKFQWGLGKSAGEFLKSRSPRVQPHDTSEKSSYPDQRNQSPFNASLTTSLNTSFNTSVDTDAEDARASSDSRASNSNQSPSRPAAFTFWQGLLKSGEKIEDHETKMRSGSADGRAFDTSTAAADSNDANDADSPFRYHTIHRMSGRRKLPQIPYNQPGGSGQSSVRGTTPQMGNGDPASPRHQDEAASREPEGRSQNSSPATSLTRGPTHDPWLGRPAGPSTRREEAIQDVLKDLKSTRDHLLALQALDGSAPAEGTARPTVPSSAALKRKAEGLPTAAGDEVTSRVNRGSHAPGALGSKGVREEIGLVREAIGALRTNFRSTDPNQHILDTLEQAIGVLMEKSVAGGGAPVSPADDSHYQCSSGAENGATQTKVIYFTERTVTPFMSTVFKALGQVRLRDFKQVFDRPGLHRYHFKNYDPEYGMVKEEIINDDDILPGVDGKIIAWVQEDRE</sequence>
<evidence type="ECO:0000256" key="1">
    <source>
        <dbReference type="ARBA" id="ARBA00004496"/>
    </source>
</evidence>
<evidence type="ECO:0000259" key="8">
    <source>
        <dbReference type="PROSITE" id="PS50841"/>
    </source>
</evidence>
<dbReference type="InterPro" id="IPR036872">
    <property type="entry name" value="CH_dom_sf"/>
</dbReference>
<feature type="region of interest" description="Disordered" evidence="6">
    <location>
        <begin position="1253"/>
        <end position="1320"/>
    </location>
</feature>
<evidence type="ECO:0000256" key="6">
    <source>
        <dbReference type="SAM" id="MobiDB-lite"/>
    </source>
</evidence>
<dbReference type="InterPro" id="IPR038207">
    <property type="entry name" value="DIX_dom_sf"/>
</dbReference>
<evidence type="ECO:0000256" key="2">
    <source>
        <dbReference type="ARBA" id="ARBA00022473"/>
    </source>
</evidence>
<comment type="subcellular location">
    <subcellularLocation>
        <location evidence="1">Cytoplasm</location>
    </subcellularLocation>
</comment>
<feature type="region of interest" description="Disordered" evidence="6">
    <location>
        <begin position="792"/>
        <end position="898"/>
    </location>
</feature>
<dbReference type="PANTHER" id="PTHR10878:SF22">
    <property type="entry name" value="DIXIN"/>
    <property type="match status" value="1"/>
</dbReference>
<dbReference type="SMART" id="SM00033">
    <property type="entry name" value="CH"/>
    <property type="match status" value="1"/>
</dbReference>
<gene>
    <name evidence="10" type="primary">LOC108676477</name>
</gene>
<keyword evidence="4 5" id="KW-0879">Wnt signaling pathway</keyword>
<feature type="region of interest" description="Disordered" evidence="6">
    <location>
        <begin position="582"/>
        <end position="606"/>
    </location>
</feature>
<feature type="compositionally biased region" description="Basic and acidic residues" evidence="6">
    <location>
        <begin position="349"/>
        <end position="362"/>
    </location>
</feature>
<feature type="compositionally biased region" description="Basic and acidic residues" evidence="6">
    <location>
        <begin position="1416"/>
        <end position="1430"/>
    </location>
</feature>
<feature type="compositionally biased region" description="Polar residues" evidence="6">
    <location>
        <begin position="1267"/>
        <end position="1281"/>
    </location>
</feature>
<feature type="compositionally biased region" description="Polar residues" evidence="6">
    <location>
        <begin position="1431"/>
        <end position="1443"/>
    </location>
</feature>
<dbReference type="SMART" id="SM00021">
    <property type="entry name" value="DAX"/>
    <property type="match status" value="1"/>
</dbReference>
<accession>A0A979FR14</accession>
<proteinExistence type="predicted"/>
<feature type="region of interest" description="Disordered" evidence="6">
    <location>
        <begin position="1118"/>
        <end position="1170"/>
    </location>
</feature>
<feature type="compositionally biased region" description="Polar residues" evidence="6">
    <location>
        <begin position="116"/>
        <end position="169"/>
    </location>
</feature>
<evidence type="ECO:0000256" key="3">
    <source>
        <dbReference type="ARBA" id="ARBA00022490"/>
    </source>
</evidence>
<feature type="compositionally biased region" description="Low complexity" evidence="6">
    <location>
        <begin position="1354"/>
        <end position="1369"/>
    </location>
</feature>
<dbReference type="InterPro" id="IPR001158">
    <property type="entry name" value="DIX"/>
</dbReference>
<organism evidence="9 10">
    <name type="scientific">Hyalella azteca</name>
    <name type="common">Amphipod</name>
    <dbReference type="NCBI Taxonomy" id="294128"/>
    <lineage>
        <taxon>Eukaryota</taxon>
        <taxon>Metazoa</taxon>
        <taxon>Ecdysozoa</taxon>
        <taxon>Arthropoda</taxon>
        <taxon>Crustacea</taxon>
        <taxon>Multicrustacea</taxon>
        <taxon>Malacostraca</taxon>
        <taxon>Eumalacostraca</taxon>
        <taxon>Peracarida</taxon>
        <taxon>Amphipoda</taxon>
        <taxon>Senticaudata</taxon>
        <taxon>Talitrida</taxon>
        <taxon>Talitroidea</taxon>
        <taxon>Hyalellidae</taxon>
        <taxon>Hyalella</taxon>
    </lineage>
</organism>
<keyword evidence="2" id="KW-0217">Developmental protein</keyword>
<evidence type="ECO:0000256" key="4">
    <source>
        <dbReference type="ARBA" id="ARBA00022687"/>
    </source>
</evidence>
<dbReference type="SUPFAM" id="SSF47576">
    <property type="entry name" value="Calponin-homology domain, CH-domain"/>
    <property type="match status" value="1"/>
</dbReference>
<evidence type="ECO:0000313" key="10">
    <source>
        <dbReference type="RefSeq" id="XP_047738872.1"/>
    </source>
</evidence>
<protein>
    <submittedName>
        <fullName evidence="10">Uncharacterized protein LOC108676477 isoform X1</fullName>
    </submittedName>
</protein>
<feature type="domain" description="Calponin-homology (CH)" evidence="7">
    <location>
        <begin position="983"/>
        <end position="1091"/>
    </location>
</feature>
<feature type="region of interest" description="Disordered" evidence="6">
    <location>
        <begin position="1182"/>
        <end position="1219"/>
    </location>
</feature>
<feature type="compositionally biased region" description="Low complexity" evidence="6">
    <location>
        <begin position="1307"/>
        <end position="1320"/>
    </location>
</feature>
<name>A0A979FR14_HYAAZ</name>
<dbReference type="InterPro" id="IPR001715">
    <property type="entry name" value="CH_dom"/>
</dbReference>
<feature type="compositionally biased region" description="Polar residues" evidence="6">
    <location>
        <begin position="816"/>
        <end position="838"/>
    </location>
</feature>
<feature type="compositionally biased region" description="Polar residues" evidence="6">
    <location>
        <begin position="43"/>
        <end position="52"/>
    </location>
</feature>
<feature type="region of interest" description="Disordered" evidence="6">
    <location>
        <begin position="33"/>
        <end position="169"/>
    </location>
</feature>
<reference evidence="10" key="1">
    <citation type="submission" date="2025-08" db="UniProtKB">
        <authorList>
            <consortium name="RefSeq"/>
        </authorList>
    </citation>
    <scope>IDENTIFICATION</scope>
    <source>
        <tissue evidence="10">Whole organism</tissue>
    </source>
</reference>
<dbReference type="GeneID" id="108676477"/>
<dbReference type="RefSeq" id="XP_047738872.1">
    <property type="nucleotide sequence ID" value="XM_047882916.1"/>
</dbReference>
<feature type="compositionally biased region" description="Basic and acidic residues" evidence="6">
    <location>
        <begin position="772"/>
        <end position="781"/>
    </location>
</feature>
<dbReference type="CDD" id="cd21213">
    <property type="entry name" value="CH_DIXDC1"/>
    <property type="match status" value="1"/>
</dbReference>
<feature type="region of interest" description="Disordered" evidence="6">
    <location>
        <begin position="912"/>
        <end position="972"/>
    </location>
</feature>
<dbReference type="PROSITE" id="PS50021">
    <property type="entry name" value="CH"/>
    <property type="match status" value="1"/>
</dbReference>
<feature type="compositionally biased region" description="Polar residues" evidence="6">
    <location>
        <begin position="1399"/>
        <end position="1409"/>
    </location>
</feature>
<dbReference type="GO" id="GO:0060070">
    <property type="term" value="P:canonical Wnt signaling pathway"/>
    <property type="evidence" value="ECO:0007669"/>
    <property type="project" value="TreeGrafter"/>
</dbReference>
<feature type="region of interest" description="Disordered" evidence="6">
    <location>
        <begin position="763"/>
        <end position="782"/>
    </location>
</feature>